<feature type="compositionally biased region" description="Basic and acidic residues" evidence="8">
    <location>
        <begin position="69"/>
        <end position="81"/>
    </location>
</feature>
<keyword evidence="9" id="KW-0472">Membrane</keyword>
<evidence type="ECO:0000256" key="8">
    <source>
        <dbReference type="SAM" id="MobiDB-lite"/>
    </source>
</evidence>
<evidence type="ECO:0000256" key="1">
    <source>
        <dbReference type="ARBA" id="ARBA00004191"/>
    </source>
</evidence>
<dbReference type="PANTHER" id="PTHR31018">
    <property type="entry name" value="SPORULATION-SPECIFIC PROTEIN-RELATED"/>
    <property type="match status" value="1"/>
</dbReference>
<keyword evidence="6 10" id="KW-0732">Signal</keyword>
<feature type="compositionally biased region" description="Basic and acidic residues" evidence="8">
    <location>
        <begin position="461"/>
        <end position="477"/>
    </location>
</feature>
<evidence type="ECO:0000256" key="3">
    <source>
        <dbReference type="ARBA" id="ARBA00005798"/>
    </source>
</evidence>
<sequence length="530" mass="58267">MKLGFVILFVNGFVRCISAANGKINVINEDDLVSMAVTAPKSPELSSPSFDGLLPFEFSNDYVQQWSQLKDDNNNDDKNQDEGGDNEEGDDSSRPKIDSSVPLHCQRDEFIIHSLGDLNSIIECETIVGNVVISEFDYPIITFTNLVKIKGNLSIYKSPELVRIESPQLQSISGQFQLFELTSLALISVPSLKQVQSLKWQILPILSNVQFNAEIKGIESITISDTSLTGFSGFVANELKILDINNNRFLDTIDCNVEKVTQLLHVSANSNEIKVHLPNLKQVEELSIHNVAILNLGNLERVGKSMSLSSSLFQALKLSKLKYVGGTLNLSKNSKLEVVEFPELDEVDGGLMIINNNLVEKVNFLPNLKIIGGALEIVGKITELTFKNLKLVKGSAIVRSTSPSFDCRKWTKSEIGLVVRGGKIECTNANNEKVTSRTKEDGSEASEVKNEGEEGGEGEGEGQHVGREKPNQVEEKSSNGSKNKTSSSKNDKFTKSSSSSPSSYSWNTFYTLYVVIFAAIVNLSIFIDLV</sequence>
<dbReference type="InterPro" id="IPR036941">
    <property type="entry name" value="Rcpt_L-dom_sf"/>
</dbReference>
<dbReference type="SUPFAM" id="SSF52058">
    <property type="entry name" value="L domain-like"/>
    <property type="match status" value="3"/>
</dbReference>
<evidence type="ECO:0000313" key="12">
    <source>
        <dbReference type="EMBL" id="KAF6058679.1"/>
    </source>
</evidence>
<keyword evidence="5" id="KW-0964">Secreted</keyword>
<dbReference type="AlphaFoldDB" id="A0A8X7TCQ3"/>
<comment type="subcellular location">
    <subcellularLocation>
        <location evidence="2">Cell membrane</location>
        <topology evidence="2">Lipid-anchor</topology>
        <topology evidence="2">GPI-anchor</topology>
    </subcellularLocation>
    <subcellularLocation>
        <location evidence="1">Secreted</location>
        <location evidence="1">Cell wall</location>
    </subcellularLocation>
</comment>
<feature type="compositionally biased region" description="Basic and acidic residues" evidence="8">
    <location>
        <begin position="434"/>
        <end position="452"/>
    </location>
</feature>
<name>A0A8X7TCQ3_CANPA</name>
<evidence type="ECO:0000259" key="11">
    <source>
        <dbReference type="Pfam" id="PF01030"/>
    </source>
</evidence>
<dbReference type="OrthoDB" id="536881at2759"/>
<keyword evidence="4" id="KW-0134">Cell wall</keyword>
<evidence type="ECO:0000256" key="7">
    <source>
        <dbReference type="ARBA" id="ARBA00023180"/>
    </source>
</evidence>
<gene>
    <name evidence="12" type="ORF">FOB60_000261</name>
</gene>
<evidence type="ECO:0000256" key="6">
    <source>
        <dbReference type="ARBA" id="ARBA00022729"/>
    </source>
</evidence>
<dbReference type="GO" id="GO:0031505">
    <property type="term" value="P:fungal-type cell wall organization"/>
    <property type="evidence" value="ECO:0007669"/>
    <property type="project" value="TreeGrafter"/>
</dbReference>
<reference evidence="12" key="1">
    <citation type="submission" date="2020-03" db="EMBL/GenBank/DDBJ databases">
        <title>FDA dAtabase for Regulatory Grade micrObial Sequences (FDA-ARGOS): Supporting development and validation of Infectious Disease Dx tests.</title>
        <authorList>
            <person name="Campos J."/>
            <person name="Goldberg B."/>
            <person name="Tallon L."/>
            <person name="Sadzewicz L."/>
            <person name="Vavikolanu K."/>
            <person name="Mehta A."/>
            <person name="Aluvathingal J."/>
            <person name="Nadendla S."/>
            <person name="Nandy P."/>
            <person name="Geyer C."/>
            <person name="Yan Y."/>
            <person name="Sichtig H."/>
        </authorList>
    </citation>
    <scope>NUCLEOTIDE SEQUENCE [LARGE SCALE GENOMIC DNA]</scope>
    <source>
        <strain evidence="12">FDAARGOS_652</strain>
    </source>
</reference>
<proteinExistence type="inferred from homology"/>
<feature type="region of interest" description="Disordered" evidence="8">
    <location>
        <begin position="69"/>
        <end position="98"/>
    </location>
</feature>
<comment type="caution">
    <text evidence="12">The sequence shown here is derived from an EMBL/GenBank/DDBJ whole genome shotgun (WGS) entry which is preliminary data.</text>
</comment>
<feature type="domain" description="Receptor L-domain" evidence="11">
    <location>
        <begin position="324"/>
        <end position="374"/>
    </location>
</feature>
<dbReference type="EMBL" id="JABWAB010000001">
    <property type="protein sequence ID" value="KAF6058679.1"/>
    <property type="molecule type" value="Genomic_DNA"/>
</dbReference>
<feature type="compositionally biased region" description="Low complexity" evidence="8">
    <location>
        <begin position="478"/>
        <end position="488"/>
    </location>
</feature>
<keyword evidence="9" id="KW-0812">Transmembrane</keyword>
<feature type="region of interest" description="Disordered" evidence="8">
    <location>
        <begin position="432"/>
        <end position="502"/>
    </location>
</feature>
<dbReference type="Pfam" id="PF01030">
    <property type="entry name" value="Recep_L_domain"/>
    <property type="match status" value="1"/>
</dbReference>
<protein>
    <submittedName>
        <fullName evidence="12">Receptor L domain family protein</fullName>
    </submittedName>
</protein>
<evidence type="ECO:0000256" key="4">
    <source>
        <dbReference type="ARBA" id="ARBA00022512"/>
    </source>
</evidence>
<dbReference type="GO" id="GO:0009986">
    <property type="term" value="C:cell surface"/>
    <property type="evidence" value="ECO:0007669"/>
    <property type="project" value="TreeGrafter"/>
</dbReference>
<dbReference type="Gene3D" id="3.80.20.20">
    <property type="entry name" value="Receptor L-domain"/>
    <property type="match status" value="2"/>
</dbReference>
<evidence type="ECO:0000256" key="5">
    <source>
        <dbReference type="ARBA" id="ARBA00022525"/>
    </source>
</evidence>
<feature type="signal peptide" evidence="10">
    <location>
        <begin position="1"/>
        <end position="19"/>
    </location>
</feature>
<evidence type="ECO:0000256" key="2">
    <source>
        <dbReference type="ARBA" id="ARBA00004609"/>
    </source>
</evidence>
<feature type="chain" id="PRO_5044694712" evidence="10">
    <location>
        <begin position="20"/>
        <end position="530"/>
    </location>
</feature>
<dbReference type="InterPro" id="IPR000494">
    <property type="entry name" value="Rcpt_L-dom"/>
</dbReference>
<evidence type="ECO:0000313" key="13">
    <source>
        <dbReference type="Proteomes" id="UP000590412"/>
    </source>
</evidence>
<keyword evidence="7" id="KW-0325">Glycoprotein</keyword>
<feature type="transmembrane region" description="Helical" evidence="9">
    <location>
        <begin position="504"/>
        <end position="527"/>
    </location>
</feature>
<evidence type="ECO:0000256" key="10">
    <source>
        <dbReference type="SAM" id="SignalP"/>
    </source>
</evidence>
<comment type="similarity">
    <text evidence="3">Belongs to the SPS2 family.</text>
</comment>
<dbReference type="GO" id="GO:0005886">
    <property type="term" value="C:plasma membrane"/>
    <property type="evidence" value="ECO:0007669"/>
    <property type="project" value="UniProtKB-SubCell"/>
</dbReference>
<keyword evidence="9" id="KW-1133">Transmembrane helix</keyword>
<dbReference type="GO" id="GO:0009277">
    <property type="term" value="C:fungal-type cell wall"/>
    <property type="evidence" value="ECO:0007669"/>
    <property type="project" value="TreeGrafter"/>
</dbReference>
<dbReference type="Proteomes" id="UP000590412">
    <property type="component" value="Unassembled WGS sequence"/>
</dbReference>
<organism evidence="12 13">
    <name type="scientific">Candida parapsilosis</name>
    <name type="common">Yeast</name>
    <dbReference type="NCBI Taxonomy" id="5480"/>
    <lineage>
        <taxon>Eukaryota</taxon>
        <taxon>Fungi</taxon>
        <taxon>Dikarya</taxon>
        <taxon>Ascomycota</taxon>
        <taxon>Saccharomycotina</taxon>
        <taxon>Pichiomycetes</taxon>
        <taxon>Debaryomycetaceae</taxon>
        <taxon>Candida/Lodderomyces clade</taxon>
        <taxon>Candida</taxon>
    </lineage>
</organism>
<evidence type="ECO:0000256" key="9">
    <source>
        <dbReference type="SAM" id="Phobius"/>
    </source>
</evidence>
<dbReference type="PANTHER" id="PTHR31018:SF3">
    <property type="entry name" value="RECEPTOR PROTEIN-TYROSINE KINASE"/>
    <property type="match status" value="1"/>
</dbReference>
<accession>A0A8X7TCQ3</accession>
<keyword evidence="12" id="KW-0675">Receptor</keyword>
<dbReference type="InterPro" id="IPR051648">
    <property type="entry name" value="CWI-Assembly_Regulator"/>
</dbReference>